<comment type="caution">
    <text evidence="3">The sequence shown here is derived from an EMBL/GenBank/DDBJ whole genome shotgun (WGS) entry which is preliminary data.</text>
</comment>
<accession>A0A937D8E8</accession>
<dbReference type="InterPro" id="IPR005064">
    <property type="entry name" value="BUG"/>
</dbReference>
<evidence type="ECO:0000313" key="3">
    <source>
        <dbReference type="EMBL" id="MBL0422001.1"/>
    </source>
</evidence>
<protein>
    <submittedName>
        <fullName evidence="3">Tripartite tricarboxylate transporter substrate binding protein</fullName>
    </submittedName>
</protein>
<keyword evidence="2" id="KW-0732">Signal</keyword>
<feature type="chain" id="PRO_5036736484" evidence="2">
    <location>
        <begin position="31"/>
        <end position="329"/>
    </location>
</feature>
<proteinExistence type="inferred from homology"/>
<dbReference type="Proteomes" id="UP000613011">
    <property type="component" value="Unassembled WGS sequence"/>
</dbReference>
<keyword evidence="4" id="KW-1185">Reference proteome</keyword>
<name>A0A937D8E8_9BURK</name>
<dbReference type="Gene3D" id="3.40.190.150">
    <property type="entry name" value="Bordetella uptake gene, domain 1"/>
    <property type="match status" value="1"/>
</dbReference>
<dbReference type="AlphaFoldDB" id="A0A937D8E8"/>
<sequence>MIDRTAFSRPSGTRRLLLALAVAAPLAAWSQGDAGRISIVVPFPAGAGPDLAARLIADKLGPRIGQTVIVENRPGVGGLAGAGVVARSRADGHTLLLAPSTLAISPHVLPKGAGGGIDVLNDLAPVLKVGTTPMLLVANPDAGIRNVQQLLAAGKTKELAYGSAGNGSPMHFAGAMLQKSTGLKLMHIPYKGAAPSVVAAMSGEVPLLVSALGGVSGQLRSGKLVAIAVTEPKRTTLLPDVPTLAEAGVKDVVVSTWYGLFTRAGTPDATIARLNQEVNAVLKMPDVREKLETAGIEVTGGTPQELRSAMVADHERYGRIARELSITAD</sequence>
<organism evidence="3 4">
    <name type="scientific">Ramlibacter aurantiacus</name>
    <dbReference type="NCBI Taxonomy" id="2801330"/>
    <lineage>
        <taxon>Bacteria</taxon>
        <taxon>Pseudomonadati</taxon>
        <taxon>Pseudomonadota</taxon>
        <taxon>Betaproteobacteria</taxon>
        <taxon>Burkholderiales</taxon>
        <taxon>Comamonadaceae</taxon>
        <taxon>Ramlibacter</taxon>
    </lineage>
</organism>
<feature type="signal peptide" evidence="2">
    <location>
        <begin position="1"/>
        <end position="30"/>
    </location>
</feature>
<gene>
    <name evidence="3" type="ORF">JI739_16745</name>
</gene>
<dbReference type="PANTHER" id="PTHR42928">
    <property type="entry name" value="TRICARBOXYLATE-BINDING PROTEIN"/>
    <property type="match status" value="1"/>
</dbReference>
<dbReference type="EMBL" id="JAEQNA010000006">
    <property type="protein sequence ID" value="MBL0422001.1"/>
    <property type="molecule type" value="Genomic_DNA"/>
</dbReference>
<dbReference type="PIRSF" id="PIRSF017082">
    <property type="entry name" value="YflP"/>
    <property type="match status" value="1"/>
</dbReference>
<dbReference type="PANTHER" id="PTHR42928:SF5">
    <property type="entry name" value="BLR1237 PROTEIN"/>
    <property type="match status" value="1"/>
</dbReference>
<evidence type="ECO:0000313" key="4">
    <source>
        <dbReference type="Proteomes" id="UP000613011"/>
    </source>
</evidence>
<dbReference type="InterPro" id="IPR042100">
    <property type="entry name" value="Bug_dom1"/>
</dbReference>
<reference evidence="3" key="1">
    <citation type="submission" date="2021-01" db="EMBL/GenBank/DDBJ databases">
        <title>Ramlibacter sp. strain AW1 16S ribosomal RNA gene Genome sequencing and assembly.</title>
        <authorList>
            <person name="Kang M."/>
        </authorList>
    </citation>
    <scope>NUCLEOTIDE SEQUENCE</scope>
    <source>
        <strain evidence="3">AW1</strain>
    </source>
</reference>
<comment type="similarity">
    <text evidence="1">Belongs to the UPF0065 (bug) family.</text>
</comment>
<dbReference type="SUPFAM" id="SSF53850">
    <property type="entry name" value="Periplasmic binding protein-like II"/>
    <property type="match status" value="1"/>
</dbReference>
<evidence type="ECO:0000256" key="1">
    <source>
        <dbReference type="ARBA" id="ARBA00006987"/>
    </source>
</evidence>
<dbReference type="Gene3D" id="3.40.190.10">
    <property type="entry name" value="Periplasmic binding protein-like II"/>
    <property type="match status" value="1"/>
</dbReference>
<evidence type="ECO:0000256" key="2">
    <source>
        <dbReference type="SAM" id="SignalP"/>
    </source>
</evidence>
<dbReference type="Pfam" id="PF03401">
    <property type="entry name" value="TctC"/>
    <property type="match status" value="1"/>
</dbReference>
<dbReference type="RefSeq" id="WP_201685074.1">
    <property type="nucleotide sequence ID" value="NZ_JAEQNA010000006.1"/>
</dbReference>